<evidence type="ECO:0000259" key="5">
    <source>
        <dbReference type="PROSITE" id="PS50043"/>
    </source>
</evidence>
<dbReference type="Gene3D" id="1.10.10.10">
    <property type="entry name" value="Winged helix-like DNA-binding domain superfamily/Winged helix DNA-binding domain"/>
    <property type="match status" value="1"/>
</dbReference>
<reference evidence="6 7" key="1">
    <citation type="journal article" date="2013" name="PLoS ONE">
        <title>The first genomic and proteomic characterization of a deep-sea sulfate reducer: insights into the piezophilic lifestyle of Desulfovibrio piezophilus.</title>
        <authorList>
            <person name="Pradel N."/>
            <person name="Ji B."/>
            <person name="Gimenez G."/>
            <person name="Talla E."/>
            <person name="Lenoble P."/>
            <person name="Garel M."/>
            <person name="Tamburini C."/>
            <person name="Fourquet P."/>
            <person name="Lebrun R."/>
            <person name="Bertin P."/>
            <person name="Denis Y."/>
            <person name="Pophillat M."/>
            <person name="Barbe V."/>
            <person name="Ollivier B."/>
            <person name="Dolla A."/>
        </authorList>
    </citation>
    <scope>NUCLEOTIDE SEQUENCE [LARGE SCALE GENOMIC DNA]</scope>
    <source>
        <strain evidence="7">DSM 10523 / SB164P1</strain>
    </source>
</reference>
<gene>
    <name evidence="6" type="ordered locus">BN4_11178</name>
</gene>
<dbReference type="EMBL" id="FO203427">
    <property type="protein sequence ID" value="CCH48415.1"/>
    <property type="molecule type" value="Genomic_DNA"/>
</dbReference>
<reference evidence="7" key="2">
    <citation type="journal article" date="2013" name="Stand. Genomic Sci.">
        <title>Complete genome sequence of Desulfocapsa sulfexigens, a marine deltaproteobacterium specialized in disproportionating inorganic sulfur compounds.</title>
        <authorList>
            <person name="Finster K.W."/>
            <person name="Kjeldsen K.U."/>
            <person name="Kube M."/>
            <person name="Reinhardt R."/>
            <person name="Mussmann M."/>
            <person name="Amann R."/>
            <person name="Schreiber L."/>
        </authorList>
    </citation>
    <scope>NUCLEOTIDE SEQUENCE [LARGE SCALE GENOMIC DNA]</scope>
    <source>
        <strain evidence="7">DSM 10523 / SB164P1</strain>
    </source>
</reference>
<sequence length="443" mass="50533">MMGTLSPHMCWELLAGIVNKKEYFLERWTVRMQEAGYLQHTTAKRFDCLQALDEFLEPVRVHLVQESMVPGFPWLIQHQGEWGRFLIESARRHRLRGVDAELFLGCFKTFVHSLLDVVEQLNGSHKSIRVVQRLISLYGDALEVLFVADWTRALPDITAKKLDEANRLVTFEKCRFENILNSTSDLIFVVGSDGLVSSVNMAVRALLPEEEVVGVPIWDSLAIEGRSIEELMKFYPVGMSSEISPFDNENIYHLQINPMRSVSLASDEFMIMLINVTAQAMQRETLERIVSERTEELRKEKEQLEEMNITLRNVLQSIDRERGEFFDGVSLKINNLVLPALERLEFEDDLSIRKGYVTVVRDQLARLASGNALSDPLLLKLTPMENKVSQFIQAGHASKDIAHSLNLSLETVQTHRKNIRRKLGLHGKSVSLYAHLKTMGATT</sequence>
<dbReference type="PROSITE" id="PS50043">
    <property type="entry name" value="HTH_LUXR_2"/>
    <property type="match status" value="1"/>
</dbReference>
<dbReference type="PROSITE" id="PS00622">
    <property type="entry name" value="HTH_LUXR_1"/>
    <property type="match status" value="1"/>
</dbReference>
<evidence type="ECO:0000256" key="1">
    <source>
        <dbReference type="ARBA" id="ARBA00023015"/>
    </source>
</evidence>
<dbReference type="Proteomes" id="UP000011724">
    <property type="component" value="Chromosome"/>
</dbReference>
<dbReference type="InterPro" id="IPR000792">
    <property type="entry name" value="Tscrpt_reg_LuxR_C"/>
</dbReference>
<name>M1WLT4_PSEP2</name>
<dbReference type="BioCyc" id="DPIE1322246:BN4_RS05925-MONOMER"/>
<feature type="domain" description="HTH luxR-type" evidence="5">
    <location>
        <begin position="374"/>
        <end position="440"/>
    </location>
</feature>
<dbReference type="PANTHER" id="PTHR44688">
    <property type="entry name" value="DNA-BINDING TRANSCRIPTIONAL ACTIVATOR DEVR_DOSR"/>
    <property type="match status" value="1"/>
</dbReference>
<proteinExistence type="predicted"/>
<dbReference type="InterPro" id="IPR036388">
    <property type="entry name" value="WH-like_DNA-bd_sf"/>
</dbReference>
<dbReference type="SUPFAM" id="SSF46894">
    <property type="entry name" value="C-terminal effector domain of the bipartite response regulators"/>
    <property type="match status" value="1"/>
</dbReference>
<dbReference type="RefSeq" id="WP_015414463.1">
    <property type="nucleotide sequence ID" value="NC_020409.1"/>
</dbReference>
<organism evidence="6 7">
    <name type="scientific">Pseudodesulfovibrio piezophilus (strain DSM 21447 / JCM 15486 / C1TLV30)</name>
    <name type="common">Desulfovibrio piezophilus</name>
    <dbReference type="NCBI Taxonomy" id="1322246"/>
    <lineage>
        <taxon>Bacteria</taxon>
        <taxon>Pseudomonadati</taxon>
        <taxon>Thermodesulfobacteriota</taxon>
        <taxon>Desulfovibrionia</taxon>
        <taxon>Desulfovibrionales</taxon>
        <taxon>Desulfovibrionaceae</taxon>
    </lineage>
</organism>
<dbReference type="CDD" id="cd06170">
    <property type="entry name" value="LuxR_C_like"/>
    <property type="match status" value="1"/>
</dbReference>
<accession>M1WLT4</accession>
<keyword evidence="1" id="KW-0805">Transcription regulation</keyword>
<evidence type="ECO:0000313" key="7">
    <source>
        <dbReference type="Proteomes" id="UP000011724"/>
    </source>
</evidence>
<dbReference type="PRINTS" id="PR00038">
    <property type="entry name" value="HTHLUXR"/>
</dbReference>
<protein>
    <submittedName>
        <fullName evidence="6">Transcriptional regulator, LuxR family</fullName>
    </submittedName>
</protein>
<keyword evidence="3" id="KW-0804">Transcription</keyword>
<dbReference type="GO" id="GO:0006355">
    <property type="term" value="P:regulation of DNA-templated transcription"/>
    <property type="evidence" value="ECO:0007669"/>
    <property type="project" value="InterPro"/>
</dbReference>
<dbReference type="Pfam" id="PF00196">
    <property type="entry name" value="GerE"/>
    <property type="match status" value="1"/>
</dbReference>
<dbReference type="InterPro" id="IPR016032">
    <property type="entry name" value="Sig_transdc_resp-reg_C-effctor"/>
</dbReference>
<dbReference type="eggNOG" id="COG2197">
    <property type="taxonomic scope" value="Bacteria"/>
</dbReference>
<feature type="coiled-coil region" evidence="4">
    <location>
        <begin position="283"/>
        <end position="321"/>
    </location>
</feature>
<keyword evidence="4" id="KW-0175">Coiled coil</keyword>
<evidence type="ECO:0000256" key="4">
    <source>
        <dbReference type="SAM" id="Coils"/>
    </source>
</evidence>
<dbReference type="HOGENOM" id="CLU_616395_0_0_7"/>
<keyword evidence="2" id="KW-0238">DNA-binding</keyword>
<evidence type="ECO:0000256" key="3">
    <source>
        <dbReference type="ARBA" id="ARBA00023163"/>
    </source>
</evidence>
<keyword evidence="7" id="KW-1185">Reference proteome</keyword>
<dbReference type="PATRIC" id="fig|879567.3.peg.1212"/>
<dbReference type="STRING" id="1322246.BN4_11178"/>
<dbReference type="SMART" id="SM00421">
    <property type="entry name" value="HTH_LUXR"/>
    <property type="match status" value="1"/>
</dbReference>
<dbReference type="Gene3D" id="3.30.450.20">
    <property type="entry name" value="PAS domain"/>
    <property type="match status" value="1"/>
</dbReference>
<evidence type="ECO:0000256" key="2">
    <source>
        <dbReference type="ARBA" id="ARBA00023125"/>
    </source>
</evidence>
<dbReference type="GO" id="GO:0003677">
    <property type="term" value="F:DNA binding"/>
    <property type="evidence" value="ECO:0007669"/>
    <property type="project" value="UniProtKB-KW"/>
</dbReference>
<dbReference type="AlphaFoldDB" id="M1WLT4"/>
<evidence type="ECO:0000313" key="6">
    <source>
        <dbReference type="EMBL" id="CCH48415.1"/>
    </source>
</evidence>
<dbReference type="PANTHER" id="PTHR44688:SF16">
    <property type="entry name" value="DNA-BINDING TRANSCRIPTIONAL ACTIVATOR DEVR_DOSR"/>
    <property type="match status" value="1"/>
</dbReference>
<dbReference type="KEGG" id="dpi:BN4_11178"/>